<feature type="compositionally biased region" description="Pro residues" evidence="1">
    <location>
        <begin position="181"/>
        <end position="199"/>
    </location>
</feature>
<feature type="compositionally biased region" description="Low complexity" evidence="1">
    <location>
        <begin position="166"/>
        <end position="175"/>
    </location>
</feature>
<dbReference type="InterPro" id="IPR004354">
    <property type="entry name" value="Meiotic_Rec114"/>
</dbReference>
<feature type="region of interest" description="Disordered" evidence="1">
    <location>
        <begin position="125"/>
        <end position="199"/>
    </location>
</feature>
<feature type="compositionally biased region" description="Low complexity" evidence="1">
    <location>
        <begin position="132"/>
        <end position="144"/>
    </location>
</feature>
<name>A0A4P9W888_9FUNG</name>
<dbReference type="Proteomes" id="UP000269721">
    <property type="component" value="Unassembled WGS sequence"/>
</dbReference>
<gene>
    <name evidence="2" type="ORF">BDK51DRAFT_47511</name>
</gene>
<dbReference type="GO" id="GO:0007131">
    <property type="term" value="P:reciprocal meiotic recombination"/>
    <property type="evidence" value="ECO:0007669"/>
    <property type="project" value="InterPro"/>
</dbReference>
<keyword evidence="3" id="KW-1185">Reference proteome</keyword>
<reference evidence="3" key="1">
    <citation type="journal article" date="2018" name="Nat. Microbiol.">
        <title>Leveraging single-cell genomics to expand the fungal tree of life.</title>
        <authorList>
            <person name="Ahrendt S.R."/>
            <person name="Quandt C.A."/>
            <person name="Ciobanu D."/>
            <person name="Clum A."/>
            <person name="Salamov A."/>
            <person name="Andreopoulos B."/>
            <person name="Cheng J.F."/>
            <person name="Woyke T."/>
            <person name="Pelin A."/>
            <person name="Henrissat B."/>
            <person name="Reynolds N.K."/>
            <person name="Benny G.L."/>
            <person name="Smith M.E."/>
            <person name="James T.Y."/>
            <person name="Grigoriev I.V."/>
        </authorList>
    </citation>
    <scope>NUCLEOTIDE SEQUENCE [LARGE SCALE GENOMIC DNA]</scope>
</reference>
<accession>A0A4P9W888</accession>
<evidence type="ECO:0000313" key="3">
    <source>
        <dbReference type="Proteomes" id="UP000269721"/>
    </source>
</evidence>
<sequence>MTLTVYEGGAMAQGFIAFFPQAVPAIRVSAFLEKEHLLESQSLSEADVRATGLTAWVKDPVLYLKYRFNATMRRFQIRFAPGTHFASCIAVLQVGICGSSPVDIPSMRFITVSIMQAAPPAVMQTATPGVHTPTPAAPIAALEAPPAPTSASRIQAPTPSLPPPTRVSSSPSTASENAVEPPHPSPHASPPAPPTTPRVVPPMVDLAALSDTQIDALMRDLLVDPEFLHLLALGRRQLADEDAADAASSEE</sequence>
<evidence type="ECO:0000256" key="1">
    <source>
        <dbReference type="SAM" id="MobiDB-lite"/>
    </source>
</evidence>
<dbReference type="EMBL" id="KZ998253">
    <property type="protein sequence ID" value="RKO86376.1"/>
    <property type="molecule type" value="Genomic_DNA"/>
</dbReference>
<protein>
    <submittedName>
        <fullName evidence="2">Uncharacterized protein</fullName>
    </submittedName>
</protein>
<evidence type="ECO:0000313" key="2">
    <source>
        <dbReference type="EMBL" id="RKO86376.1"/>
    </source>
</evidence>
<dbReference type="Pfam" id="PF03525">
    <property type="entry name" value="Meiotic_rec114"/>
    <property type="match status" value="1"/>
</dbReference>
<organism evidence="2 3">
    <name type="scientific">Blyttiomyces helicus</name>
    <dbReference type="NCBI Taxonomy" id="388810"/>
    <lineage>
        <taxon>Eukaryota</taxon>
        <taxon>Fungi</taxon>
        <taxon>Fungi incertae sedis</taxon>
        <taxon>Chytridiomycota</taxon>
        <taxon>Chytridiomycota incertae sedis</taxon>
        <taxon>Chytridiomycetes</taxon>
        <taxon>Chytridiomycetes incertae sedis</taxon>
        <taxon>Blyttiomyces</taxon>
    </lineage>
</organism>
<proteinExistence type="predicted"/>
<dbReference type="AlphaFoldDB" id="A0A4P9W888"/>